<reference evidence="2 3" key="1">
    <citation type="submission" date="2020-08" db="EMBL/GenBank/DDBJ databases">
        <title>The Agave Microbiome: Exploring the role of microbial communities in plant adaptations to desert environments.</title>
        <authorList>
            <person name="Partida-Martinez L.P."/>
        </authorList>
    </citation>
    <scope>NUCLEOTIDE SEQUENCE [LARGE SCALE GENOMIC DNA]</scope>
    <source>
        <strain evidence="2 3">AS2.23</strain>
    </source>
</reference>
<evidence type="ECO:0000256" key="1">
    <source>
        <dbReference type="SAM" id="Coils"/>
    </source>
</evidence>
<evidence type="ECO:0000313" key="2">
    <source>
        <dbReference type="EMBL" id="MBB2903533.1"/>
    </source>
</evidence>
<evidence type="ECO:0000313" key="3">
    <source>
        <dbReference type="Proteomes" id="UP000533269"/>
    </source>
</evidence>
<keyword evidence="1" id="KW-0175">Coiled coil</keyword>
<name>A0A7W4TR19_KINRA</name>
<sequence length="522" mass="56888">MVQVQYVVDFVVRSTADSTSADAHAAVLRHVQEWLEFAHDGVPDLEALPADGERLLTRRDLGDGMASLSGDGPRRLSWHHVGPPTAAARRIDLRVPVRGVPATHVTGVTLAFDRGTDVATVRVVTGREAHGGWIAPTPQSFLRRPAVVRRIVEDPDLVVTAYGRRVDGRRDDITTPAAGAVLVDALRRVDRLPVLLVAPTHRSQLDVVDAAAAELPGLANVIRLSTRGAVDAVSRGIDLEVPLGGARLVWPHLEALIHPRYDDGSLDPQSDLVADVLSTIAPLSVVSRGIDVPFRTAERAGRALAALARQQEVEAAVARGDEHAEVAALRRQLDEARAEIDQWVEEAHRLEDDVSSLTMAFGQVGRRPAPVPVDWHDAPALTPDDAEPLLEFLEQRSRGHLRFTATAARTWRKSGYLHPAQMRSALLTLGQASVEFAEQQGTITARLTDWFRDGFGLDVATTDLALTQSGRASFEFEGARLNGVPHVKLGDAKRWSECGRIYFAYQSDPARFVVHHVGLHDL</sequence>
<dbReference type="Proteomes" id="UP000533269">
    <property type="component" value="Unassembled WGS sequence"/>
</dbReference>
<feature type="coiled-coil region" evidence="1">
    <location>
        <begin position="319"/>
        <end position="353"/>
    </location>
</feature>
<organism evidence="2 3">
    <name type="scientific">Kineococcus radiotolerans</name>
    <dbReference type="NCBI Taxonomy" id="131568"/>
    <lineage>
        <taxon>Bacteria</taxon>
        <taxon>Bacillati</taxon>
        <taxon>Actinomycetota</taxon>
        <taxon>Actinomycetes</taxon>
        <taxon>Kineosporiales</taxon>
        <taxon>Kineosporiaceae</taxon>
        <taxon>Kineococcus</taxon>
    </lineage>
</organism>
<proteinExistence type="predicted"/>
<gene>
    <name evidence="2" type="ORF">FHR75_004375</name>
</gene>
<dbReference type="EMBL" id="JACHVY010000009">
    <property type="protein sequence ID" value="MBB2903533.1"/>
    <property type="molecule type" value="Genomic_DNA"/>
</dbReference>
<accession>A0A7W4TR19</accession>
<dbReference type="RefSeq" id="WP_183393130.1">
    <property type="nucleotide sequence ID" value="NZ_JACHVY010000009.1"/>
</dbReference>
<dbReference type="AlphaFoldDB" id="A0A7W4TR19"/>
<comment type="caution">
    <text evidence="2">The sequence shown here is derived from an EMBL/GenBank/DDBJ whole genome shotgun (WGS) entry which is preliminary data.</text>
</comment>
<protein>
    <submittedName>
        <fullName evidence="2">Uncharacterized protein</fullName>
    </submittedName>
</protein>
<reference evidence="2 3" key="2">
    <citation type="submission" date="2020-08" db="EMBL/GenBank/DDBJ databases">
        <authorList>
            <person name="Partida-Martinez L."/>
            <person name="Huntemann M."/>
            <person name="Clum A."/>
            <person name="Wang J."/>
            <person name="Palaniappan K."/>
            <person name="Ritter S."/>
            <person name="Chen I.-M."/>
            <person name="Stamatis D."/>
            <person name="Reddy T."/>
            <person name="O'Malley R."/>
            <person name="Daum C."/>
            <person name="Shapiro N."/>
            <person name="Ivanova N."/>
            <person name="Kyrpides N."/>
            <person name="Woyke T."/>
        </authorList>
    </citation>
    <scope>NUCLEOTIDE SEQUENCE [LARGE SCALE GENOMIC DNA]</scope>
    <source>
        <strain evidence="2 3">AS2.23</strain>
    </source>
</reference>